<evidence type="ECO:0000256" key="4">
    <source>
        <dbReference type="SAM" id="MobiDB-lite"/>
    </source>
</evidence>
<evidence type="ECO:0000256" key="1">
    <source>
        <dbReference type="ARBA" id="ARBA00023015"/>
    </source>
</evidence>
<protein>
    <submittedName>
        <fullName evidence="5">HTH myb-type domain-containing protein</fullName>
    </submittedName>
</protein>
<keyword evidence="6" id="KW-1185">Reference proteome</keyword>
<evidence type="ECO:0000256" key="2">
    <source>
        <dbReference type="ARBA" id="ARBA00023163"/>
    </source>
</evidence>
<dbReference type="Gene3D" id="1.10.10.60">
    <property type="entry name" value="Homeodomain-like"/>
    <property type="match status" value="1"/>
</dbReference>
<keyword evidence="3" id="KW-0539">Nucleus</keyword>
<organism evidence="5 6">
    <name type="scientific">Abeliophyllum distichum</name>
    <dbReference type="NCBI Taxonomy" id="126358"/>
    <lineage>
        <taxon>Eukaryota</taxon>
        <taxon>Viridiplantae</taxon>
        <taxon>Streptophyta</taxon>
        <taxon>Embryophyta</taxon>
        <taxon>Tracheophyta</taxon>
        <taxon>Spermatophyta</taxon>
        <taxon>Magnoliopsida</taxon>
        <taxon>eudicotyledons</taxon>
        <taxon>Gunneridae</taxon>
        <taxon>Pentapetalae</taxon>
        <taxon>asterids</taxon>
        <taxon>lamiids</taxon>
        <taxon>Lamiales</taxon>
        <taxon>Oleaceae</taxon>
        <taxon>Forsythieae</taxon>
        <taxon>Abeliophyllum</taxon>
    </lineage>
</organism>
<keyword evidence="1" id="KW-0805">Transcription regulation</keyword>
<dbReference type="PANTHER" id="PTHR31003">
    <property type="entry name" value="MYB FAMILY TRANSCRIPTION FACTOR"/>
    <property type="match status" value="1"/>
</dbReference>
<keyword evidence="2" id="KW-0804">Transcription</keyword>
<evidence type="ECO:0000256" key="3">
    <source>
        <dbReference type="ARBA" id="ARBA00023242"/>
    </source>
</evidence>
<dbReference type="InterPro" id="IPR044787">
    <property type="entry name" value="HHO5-like"/>
</dbReference>
<dbReference type="SUPFAM" id="SSF46689">
    <property type="entry name" value="Homeodomain-like"/>
    <property type="match status" value="1"/>
</dbReference>
<evidence type="ECO:0000313" key="6">
    <source>
        <dbReference type="Proteomes" id="UP001604336"/>
    </source>
</evidence>
<dbReference type="NCBIfam" id="TIGR01557">
    <property type="entry name" value="myb_SHAQKYF"/>
    <property type="match status" value="1"/>
</dbReference>
<dbReference type="InterPro" id="IPR009057">
    <property type="entry name" value="Homeodomain-like_sf"/>
</dbReference>
<feature type="region of interest" description="Disordered" evidence="4">
    <location>
        <begin position="1"/>
        <end position="39"/>
    </location>
</feature>
<dbReference type="AlphaFoldDB" id="A0ABD1NZ22"/>
<accession>A0ABD1NZ22</accession>
<dbReference type="GO" id="GO:0003677">
    <property type="term" value="F:DNA binding"/>
    <property type="evidence" value="ECO:0007669"/>
    <property type="project" value="UniProtKB-KW"/>
</dbReference>
<reference evidence="6" key="1">
    <citation type="submission" date="2024-07" db="EMBL/GenBank/DDBJ databases">
        <title>Two chromosome-level genome assemblies of Korean endemic species Abeliophyllum distichum and Forsythia ovata (Oleaceae).</title>
        <authorList>
            <person name="Jang H."/>
        </authorList>
    </citation>
    <scope>NUCLEOTIDE SEQUENCE [LARGE SCALE GENOMIC DNA]</scope>
</reference>
<gene>
    <name evidence="5" type="ORF">Adt_46598</name>
</gene>
<dbReference type="PANTHER" id="PTHR31003:SF3">
    <property type="entry name" value="HOMEODOMAIN-LIKE SUPERFAMILY PROTEIN-RELATED"/>
    <property type="match status" value="1"/>
</dbReference>
<sequence>MGFSYFNIKGKFLSPKHSPKSRTSPKSPNPPLIRRLLPSPELPPSVAELQKNSRFSLFATASLRRSCLFPSNLKTGQQSQQQESARKQRRCWALKLHWRFVDALQHLGGAQVAIPKQIRELMQVDMLTDDEVKSHLHEKNSVISSYFS</sequence>
<dbReference type="Proteomes" id="UP001604336">
    <property type="component" value="Unassembled WGS sequence"/>
</dbReference>
<name>A0ABD1NZ22_9LAMI</name>
<dbReference type="InterPro" id="IPR006447">
    <property type="entry name" value="Myb_dom_plants"/>
</dbReference>
<proteinExistence type="predicted"/>
<evidence type="ECO:0000313" key="5">
    <source>
        <dbReference type="EMBL" id="KAL2456860.1"/>
    </source>
</evidence>
<comment type="caution">
    <text evidence="5">The sequence shown here is derived from an EMBL/GenBank/DDBJ whole genome shotgun (WGS) entry which is preliminary data.</text>
</comment>
<dbReference type="EMBL" id="JBFOLK010000086">
    <property type="protein sequence ID" value="KAL2456860.1"/>
    <property type="molecule type" value="Genomic_DNA"/>
</dbReference>
<dbReference type="GO" id="GO:0005634">
    <property type="term" value="C:nucleus"/>
    <property type="evidence" value="ECO:0007669"/>
    <property type="project" value="UniProtKB-SubCell"/>
</dbReference>